<feature type="signal peptide" evidence="1">
    <location>
        <begin position="1"/>
        <end position="25"/>
    </location>
</feature>
<evidence type="ECO:0000256" key="1">
    <source>
        <dbReference type="SAM" id="SignalP"/>
    </source>
</evidence>
<proteinExistence type="predicted"/>
<dbReference type="Proteomes" id="UP000194350">
    <property type="component" value="Unassembled WGS sequence"/>
</dbReference>
<accession>A0A1Y2S9Q2</accession>
<evidence type="ECO:0000313" key="3">
    <source>
        <dbReference type="Proteomes" id="UP000194350"/>
    </source>
</evidence>
<dbReference type="RefSeq" id="WP_244175703.1">
    <property type="nucleotide sequence ID" value="NZ_CAWNGD010000068.1"/>
</dbReference>
<dbReference type="EMBL" id="MUBJ01000025">
    <property type="protein sequence ID" value="OTA14649.1"/>
    <property type="molecule type" value="Genomic_DNA"/>
</dbReference>
<organism evidence="2 3">
    <name type="scientific">Xenorhabdus vietnamensis</name>
    <dbReference type="NCBI Taxonomy" id="351656"/>
    <lineage>
        <taxon>Bacteria</taxon>
        <taxon>Pseudomonadati</taxon>
        <taxon>Pseudomonadota</taxon>
        <taxon>Gammaproteobacteria</taxon>
        <taxon>Enterobacterales</taxon>
        <taxon>Morganellaceae</taxon>
        <taxon>Xenorhabdus</taxon>
    </lineage>
</organism>
<sequence length="599" mass="66795">MKISKKNLHAMLFFMVLIFYHHANAIEMVKGEIVSNNIVNKKELNNNKNNLSRNYNLTFINNSKYDILNIKRIDEKCMYKTGSSNINLMVGERINQEIEDKNTFGVPFCFELDKYISWTAETYKDGEKYQSCDIQFYVNFIPFTIVTGNMSEWYTRVDTSSCKLKVTATCDSVDCLNIKYGVSNPPSDIVITIKDDNILAPPTITSPQPDSTVENNYITILGTGVMKDGSLPLIITDFNPYNYAAQFTGDDKNWISHLWISCGITGTISIKGIKNSDVTLNGPPCGATITSIQDGQTIPTGKYSLSGRMNSDTADNAKHMQVQITGYQMDGTIYVPTTSYTPNVDTGTGKWELGGLEAVCGINYNVSVSINAFSTPSDNYPTLPNLIGSNISYHTANCPIEITKPENHEVVSSTINDVQNILIEGKATDGTRIDGSVNSLNYQDYSNSFAISVINNNKWSTEIQDVPIGFMKITVTNYGTEEVPIETNSDKVTILSSKIFSVEAKKDNVFTEFYGTSMPYVEDEDFSPEVKISSDELVFFERNITDEKGDWKAKDKHYAKRGVYLFSFEEYDDSGNYTARGEKKIKCTGGDSGMSCINQ</sequence>
<evidence type="ECO:0000313" key="2">
    <source>
        <dbReference type="EMBL" id="OTA14649.1"/>
    </source>
</evidence>
<dbReference type="AlphaFoldDB" id="A0A1Y2S9Q2"/>
<gene>
    <name evidence="2" type="ORF">Xvie_03480</name>
</gene>
<keyword evidence="3" id="KW-1185">Reference proteome</keyword>
<protein>
    <submittedName>
        <fullName evidence="2">Uncharacterized protein</fullName>
    </submittedName>
</protein>
<comment type="caution">
    <text evidence="2">The sequence shown here is derived from an EMBL/GenBank/DDBJ whole genome shotgun (WGS) entry which is preliminary data.</text>
</comment>
<feature type="chain" id="PRO_5012305370" evidence="1">
    <location>
        <begin position="26"/>
        <end position="599"/>
    </location>
</feature>
<name>A0A1Y2S9Q2_9GAMM</name>
<reference evidence="2 3" key="1">
    <citation type="submission" date="2016-10" db="EMBL/GenBank/DDBJ databases">
        <title>Systematic genetic and metabolomic analysis of Xenorhabdus and Photorhabdus spp., highlights the requirements for a dual symbiotic and pathogenic life style.</title>
        <authorList>
            <person name="Tobias N.J."/>
            <person name="Wolff H."/>
            <person name="Djahanschiri B."/>
            <person name="Pidot S.J."/>
            <person name="Stinear T.P."/>
            <person name="Ebersberger I."/>
            <person name="Bode H.B."/>
        </authorList>
    </citation>
    <scope>NUCLEOTIDE SEQUENCE [LARGE SCALE GENOMIC DNA]</scope>
    <source>
        <strain evidence="2 3">DSM 22392</strain>
    </source>
</reference>
<keyword evidence="1" id="KW-0732">Signal</keyword>